<keyword evidence="7" id="KW-1185">Reference proteome</keyword>
<name>A0A0W0ZH72_9GAMM</name>
<dbReference type="GO" id="GO:0005975">
    <property type="term" value="P:carbohydrate metabolic process"/>
    <property type="evidence" value="ECO:0007669"/>
    <property type="project" value="InterPro"/>
</dbReference>
<protein>
    <submittedName>
        <fullName evidence="6">Cellobiose phosphorylase</fullName>
    </submittedName>
</protein>
<evidence type="ECO:0000256" key="1">
    <source>
        <dbReference type="ARBA" id="ARBA00001946"/>
    </source>
</evidence>
<proteinExistence type="predicted"/>
<dbReference type="CDD" id="cd10807">
    <property type="entry name" value="YdjC_like_3"/>
    <property type="match status" value="1"/>
</dbReference>
<comment type="cofactor">
    <cofactor evidence="1">
        <name>Mg(2+)</name>
        <dbReference type="ChEBI" id="CHEBI:18420"/>
    </cofactor>
</comment>
<sequence length="290" mass="33499">MEKMIYDMFFLQRSGFRLMHSKTIILCADDFGLDSGVSEGILKLVRMERLSAVSCMVNMPGFIHHAQELLSLKESKHIKIGLHFNLTEGYLASVPEKLGFTLHELLIKSHMRSVKLSFIAKEFLAQLDGFINIMQQPPDFIDGHQHVHQFPVIRNVILDLYEQRLKPYGTLIRSTWPSINLPQSRFKAKVLSVTGGKALLKQLIKLGIPHNRYFSGIYDFAPDANYRELFRTWMSLIQEDTLIMCHPAEKVNPEDPIAHARLNEFNYFLSDEFLKDCDEFQVHMAQQENS</sequence>
<accession>A0A0W0ZH72</accession>
<dbReference type="GO" id="GO:0019213">
    <property type="term" value="F:deacetylase activity"/>
    <property type="evidence" value="ECO:0007669"/>
    <property type="project" value="TreeGrafter"/>
</dbReference>
<dbReference type="GO" id="GO:0016787">
    <property type="term" value="F:hydrolase activity"/>
    <property type="evidence" value="ECO:0007669"/>
    <property type="project" value="UniProtKB-KW"/>
</dbReference>
<comment type="caution">
    <text evidence="6">The sequence shown here is derived from an EMBL/GenBank/DDBJ whole genome shotgun (WGS) entry which is preliminary data.</text>
</comment>
<dbReference type="PATRIC" id="fig|947033.5.peg.1672"/>
<dbReference type="EMBL" id="LNYY01000019">
    <property type="protein sequence ID" value="KTD68418.1"/>
    <property type="molecule type" value="Genomic_DNA"/>
</dbReference>
<evidence type="ECO:0000313" key="7">
    <source>
        <dbReference type="Proteomes" id="UP000054926"/>
    </source>
</evidence>
<dbReference type="GO" id="GO:0046872">
    <property type="term" value="F:metal ion binding"/>
    <property type="evidence" value="ECO:0007669"/>
    <property type="project" value="UniProtKB-KW"/>
</dbReference>
<evidence type="ECO:0000256" key="4">
    <source>
        <dbReference type="ARBA" id="ARBA00022842"/>
    </source>
</evidence>
<organism evidence="6 7">
    <name type="scientific">Legionella steelei</name>
    <dbReference type="NCBI Taxonomy" id="947033"/>
    <lineage>
        <taxon>Bacteria</taxon>
        <taxon>Pseudomonadati</taxon>
        <taxon>Pseudomonadota</taxon>
        <taxon>Gammaproteobacteria</taxon>
        <taxon>Legionellales</taxon>
        <taxon>Legionellaceae</taxon>
        <taxon>Legionella</taxon>
    </lineage>
</organism>
<dbReference type="Gene3D" id="3.20.20.370">
    <property type="entry name" value="Glycoside hydrolase/deacetylase"/>
    <property type="match status" value="1"/>
</dbReference>
<dbReference type="AlphaFoldDB" id="A0A0W0ZH72"/>
<keyword evidence="3" id="KW-0378">Hydrolase</keyword>
<dbReference type="PANTHER" id="PTHR31609">
    <property type="entry name" value="YDJC DEACETYLASE FAMILY MEMBER"/>
    <property type="match status" value="1"/>
</dbReference>
<evidence type="ECO:0000256" key="5">
    <source>
        <dbReference type="ARBA" id="ARBA00023277"/>
    </source>
</evidence>
<reference evidence="6 7" key="1">
    <citation type="submission" date="2015-11" db="EMBL/GenBank/DDBJ databases">
        <title>Genomic analysis of 38 Legionella species identifies large and diverse effector repertoires.</title>
        <authorList>
            <person name="Burstein D."/>
            <person name="Amaro F."/>
            <person name="Zusman T."/>
            <person name="Lifshitz Z."/>
            <person name="Cohen O."/>
            <person name="Gilbert J.A."/>
            <person name="Pupko T."/>
            <person name="Shuman H.A."/>
            <person name="Segal G."/>
        </authorList>
    </citation>
    <scope>NUCLEOTIDE SEQUENCE [LARGE SCALE GENOMIC DNA]</scope>
    <source>
        <strain evidence="6 7">IMVS3376</strain>
    </source>
</reference>
<keyword evidence="5" id="KW-0119">Carbohydrate metabolism</keyword>
<evidence type="ECO:0000313" key="6">
    <source>
        <dbReference type="EMBL" id="KTD68418.1"/>
    </source>
</evidence>
<evidence type="ECO:0000256" key="2">
    <source>
        <dbReference type="ARBA" id="ARBA00022723"/>
    </source>
</evidence>
<gene>
    <name evidence="6" type="ORF">Lste_1576</name>
</gene>
<keyword evidence="4" id="KW-0460">Magnesium</keyword>
<dbReference type="InterPro" id="IPR006879">
    <property type="entry name" value="YdjC-like"/>
</dbReference>
<dbReference type="InterPro" id="IPR011330">
    <property type="entry name" value="Glyco_hydro/deAcase_b/a-brl"/>
</dbReference>
<dbReference type="SUPFAM" id="SSF88713">
    <property type="entry name" value="Glycoside hydrolase/deacetylase"/>
    <property type="match status" value="1"/>
</dbReference>
<evidence type="ECO:0000256" key="3">
    <source>
        <dbReference type="ARBA" id="ARBA00022801"/>
    </source>
</evidence>
<dbReference type="Pfam" id="PF04794">
    <property type="entry name" value="YdjC"/>
    <property type="match status" value="1"/>
</dbReference>
<dbReference type="PANTHER" id="PTHR31609:SF1">
    <property type="entry name" value="CARBOHYDRATE DEACETYLASE"/>
    <property type="match status" value="1"/>
</dbReference>
<keyword evidence="2" id="KW-0479">Metal-binding</keyword>
<dbReference type="STRING" id="947033.Lste_1576"/>
<dbReference type="Proteomes" id="UP000054926">
    <property type="component" value="Unassembled WGS sequence"/>
</dbReference>